<evidence type="ECO:0000313" key="3">
    <source>
        <dbReference type="Proteomes" id="UP001567538"/>
    </source>
</evidence>
<organism evidence="2 3">
    <name type="scientific">Salvia divinorum</name>
    <name type="common">Maria pastora</name>
    <name type="synonym">Diviner's sage</name>
    <dbReference type="NCBI Taxonomy" id="28513"/>
    <lineage>
        <taxon>Eukaryota</taxon>
        <taxon>Viridiplantae</taxon>
        <taxon>Streptophyta</taxon>
        <taxon>Embryophyta</taxon>
        <taxon>Tracheophyta</taxon>
        <taxon>Spermatophyta</taxon>
        <taxon>Magnoliopsida</taxon>
        <taxon>eudicotyledons</taxon>
        <taxon>Gunneridae</taxon>
        <taxon>Pentapetalae</taxon>
        <taxon>asterids</taxon>
        <taxon>lamiids</taxon>
        <taxon>Lamiales</taxon>
        <taxon>Lamiaceae</taxon>
        <taxon>Nepetoideae</taxon>
        <taxon>Mentheae</taxon>
        <taxon>Salviinae</taxon>
        <taxon>Salvia</taxon>
        <taxon>Salvia subgen. Calosphace</taxon>
    </lineage>
</organism>
<dbReference type="Gene3D" id="3.40.50.2000">
    <property type="entry name" value="Glycogen Phosphorylase B"/>
    <property type="match status" value="1"/>
</dbReference>
<evidence type="ECO:0000256" key="1">
    <source>
        <dbReference type="SAM" id="MobiDB-lite"/>
    </source>
</evidence>
<gene>
    <name evidence="2" type="ORF">AAHA92_04058</name>
</gene>
<feature type="region of interest" description="Disordered" evidence="1">
    <location>
        <begin position="73"/>
        <end position="125"/>
    </location>
</feature>
<reference evidence="2 3" key="1">
    <citation type="submission" date="2024-06" db="EMBL/GenBank/DDBJ databases">
        <title>A chromosome level genome sequence of Diviner's sage (Salvia divinorum).</title>
        <authorList>
            <person name="Ford S.A."/>
            <person name="Ro D.-K."/>
            <person name="Ness R.W."/>
            <person name="Phillips M.A."/>
        </authorList>
    </citation>
    <scope>NUCLEOTIDE SEQUENCE [LARGE SCALE GENOMIC DNA]</scope>
    <source>
        <strain evidence="2">SAF-2024a</strain>
        <tissue evidence="2">Leaf</tissue>
    </source>
</reference>
<dbReference type="EMBL" id="JBEAFC010000003">
    <property type="protein sequence ID" value="KAL1561341.1"/>
    <property type="molecule type" value="Genomic_DNA"/>
</dbReference>
<protein>
    <submittedName>
        <fullName evidence="2">Uncharacterized protein</fullName>
    </submittedName>
</protein>
<sequence>MEVAEQQHHIVMLPFMAQGHLMPYLALANQIARRFAFTITIATTPLNVRHLQATAAQPSPGIHFVALPFKLRRSQSPAGSGEHRLPASPPHRRPLPCLHLPRTPLPRPNPGHHRPRRRPSALHNF</sequence>
<dbReference type="AlphaFoldDB" id="A0ABD1I202"/>
<accession>A0ABD1I202</accession>
<feature type="compositionally biased region" description="Basic residues" evidence="1">
    <location>
        <begin position="110"/>
        <end position="125"/>
    </location>
</feature>
<keyword evidence="3" id="KW-1185">Reference proteome</keyword>
<dbReference type="Proteomes" id="UP001567538">
    <property type="component" value="Unassembled WGS sequence"/>
</dbReference>
<dbReference type="SUPFAM" id="SSF53756">
    <property type="entry name" value="UDP-Glycosyltransferase/glycogen phosphorylase"/>
    <property type="match status" value="1"/>
</dbReference>
<evidence type="ECO:0000313" key="2">
    <source>
        <dbReference type="EMBL" id="KAL1561341.1"/>
    </source>
</evidence>
<name>A0ABD1I202_SALDI</name>
<comment type="caution">
    <text evidence="2">The sequence shown here is derived from an EMBL/GenBank/DDBJ whole genome shotgun (WGS) entry which is preliminary data.</text>
</comment>
<proteinExistence type="predicted"/>